<evidence type="ECO:0000256" key="2">
    <source>
        <dbReference type="ARBA" id="ARBA00023002"/>
    </source>
</evidence>
<evidence type="ECO:0000313" key="6">
    <source>
        <dbReference type="Proteomes" id="UP000315133"/>
    </source>
</evidence>
<evidence type="ECO:0000256" key="3">
    <source>
        <dbReference type="RuleBase" id="RU000363"/>
    </source>
</evidence>
<dbReference type="PRINTS" id="PR00081">
    <property type="entry name" value="GDHRDH"/>
</dbReference>
<dbReference type="RefSeq" id="WP_141817078.1">
    <property type="nucleotide sequence ID" value="NZ_BAAAIL010000003.1"/>
</dbReference>
<evidence type="ECO:0000256" key="1">
    <source>
        <dbReference type="ARBA" id="ARBA00006484"/>
    </source>
</evidence>
<dbReference type="GO" id="GO:0016491">
    <property type="term" value="F:oxidoreductase activity"/>
    <property type="evidence" value="ECO:0007669"/>
    <property type="project" value="UniProtKB-KW"/>
</dbReference>
<gene>
    <name evidence="5" type="ORF">FB476_0137</name>
</gene>
<organism evidence="5 6">
    <name type="scientific">Ornithinimicrobium humiphilum</name>
    <dbReference type="NCBI Taxonomy" id="125288"/>
    <lineage>
        <taxon>Bacteria</taxon>
        <taxon>Bacillati</taxon>
        <taxon>Actinomycetota</taxon>
        <taxon>Actinomycetes</taxon>
        <taxon>Micrococcales</taxon>
        <taxon>Ornithinimicrobiaceae</taxon>
        <taxon>Ornithinimicrobium</taxon>
    </lineage>
</organism>
<dbReference type="Proteomes" id="UP000315133">
    <property type="component" value="Unassembled WGS sequence"/>
</dbReference>
<dbReference type="PRINTS" id="PR00080">
    <property type="entry name" value="SDRFAMILY"/>
</dbReference>
<name>A0A543KJP9_9MICO</name>
<comment type="caution">
    <text evidence="5">The sequence shown here is derived from an EMBL/GenBank/DDBJ whole genome shotgun (WGS) entry which is preliminary data.</text>
</comment>
<dbReference type="OrthoDB" id="151996at2"/>
<evidence type="ECO:0000313" key="5">
    <source>
        <dbReference type="EMBL" id="TQM95298.1"/>
    </source>
</evidence>
<dbReference type="Gene3D" id="3.40.50.720">
    <property type="entry name" value="NAD(P)-binding Rossmann-like Domain"/>
    <property type="match status" value="1"/>
</dbReference>
<dbReference type="EMBL" id="VFPU01000001">
    <property type="protein sequence ID" value="TQM95298.1"/>
    <property type="molecule type" value="Genomic_DNA"/>
</dbReference>
<reference evidence="5 6" key="1">
    <citation type="submission" date="2019-06" db="EMBL/GenBank/DDBJ databases">
        <title>Sequencing the genomes of 1000 actinobacteria strains.</title>
        <authorList>
            <person name="Klenk H.-P."/>
        </authorList>
    </citation>
    <scope>NUCLEOTIDE SEQUENCE [LARGE SCALE GENOMIC DNA]</scope>
    <source>
        <strain evidence="5 6">DSM 12362</strain>
    </source>
</reference>
<protein>
    <submittedName>
        <fullName evidence="5">Short-subunit dehydrogenase</fullName>
    </submittedName>
</protein>
<dbReference type="PANTHER" id="PTHR44196">
    <property type="entry name" value="DEHYDROGENASE/REDUCTASE SDR FAMILY MEMBER 7B"/>
    <property type="match status" value="1"/>
</dbReference>
<dbReference type="CDD" id="cd05233">
    <property type="entry name" value="SDR_c"/>
    <property type="match status" value="1"/>
</dbReference>
<sequence length="339" mass="35274">MDFSARPVALVAGGSRGLGLLVATELAELGHDVAIFARDLEETTEGARLAEERAREASGVRAGRVRPYRGDVTDRDSVDAVVADVERDLGPIEVLVHVAGIIQVGPAETMTLEHFDRAVGVMLMGPVNTAWAVLPGMRERGHGRIGVVTSIGGKVPSPHLLPYVTAKFGAVGFTEALAAELAGTGVTATTLVPGLMRTGSPEQALFTGDREAEYAWFAPGASIPLVSMDARRAARKMVRATLAGRPVLQLSPMTLVGTRVHGLMPATTVRLVGVMNRLLPSAPGTPDQSEARPGREAAAGLDTGVVGALTVLGRRAARRLNQRSSQGSSTTVGPASSSS</sequence>
<dbReference type="GO" id="GO:0016020">
    <property type="term" value="C:membrane"/>
    <property type="evidence" value="ECO:0007669"/>
    <property type="project" value="TreeGrafter"/>
</dbReference>
<dbReference type="InterPro" id="IPR036291">
    <property type="entry name" value="NAD(P)-bd_dom_sf"/>
</dbReference>
<comment type="similarity">
    <text evidence="1 3">Belongs to the short-chain dehydrogenases/reductases (SDR) family.</text>
</comment>
<dbReference type="InterPro" id="IPR002347">
    <property type="entry name" value="SDR_fam"/>
</dbReference>
<feature type="region of interest" description="Disordered" evidence="4">
    <location>
        <begin position="280"/>
        <end position="300"/>
    </location>
</feature>
<keyword evidence="2" id="KW-0560">Oxidoreductase</keyword>
<dbReference type="PROSITE" id="PS00061">
    <property type="entry name" value="ADH_SHORT"/>
    <property type="match status" value="1"/>
</dbReference>
<dbReference type="PANTHER" id="PTHR44196:SF1">
    <property type="entry name" value="DEHYDROGENASE_REDUCTASE SDR FAMILY MEMBER 7B"/>
    <property type="match status" value="1"/>
</dbReference>
<dbReference type="Pfam" id="PF00106">
    <property type="entry name" value="adh_short"/>
    <property type="match status" value="1"/>
</dbReference>
<feature type="region of interest" description="Disordered" evidence="4">
    <location>
        <begin position="318"/>
        <end position="339"/>
    </location>
</feature>
<evidence type="ECO:0000256" key="4">
    <source>
        <dbReference type="SAM" id="MobiDB-lite"/>
    </source>
</evidence>
<accession>A0A543KJP9</accession>
<dbReference type="SUPFAM" id="SSF51735">
    <property type="entry name" value="NAD(P)-binding Rossmann-fold domains"/>
    <property type="match status" value="1"/>
</dbReference>
<proteinExistence type="inferred from homology"/>
<feature type="compositionally biased region" description="Low complexity" evidence="4">
    <location>
        <begin position="327"/>
        <end position="339"/>
    </location>
</feature>
<dbReference type="AlphaFoldDB" id="A0A543KJP9"/>
<keyword evidence="6" id="KW-1185">Reference proteome</keyword>
<dbReference type="InterPro" id="IPR020904">
    <property type="entry name" value="Sc_DH/Rdtase_CS"/>
</dbReference>